<dbReference type="InterPro" id="IPR000073">
    <property type="entry name" value="AB_hydrolase_1"/>
</dbReference>
<dbReference type="PANTHER" id="PTHR37017">
    <property type="entry name" value="AB HYDROLASE-1 DOMAIN-CONTAINING PROTEIN-RELATED"/>
    <property type="match status" value="1"/>
</dbReference>
<dbReference type="Proteomes" id="UP000813444">
    <property type="component" value="Unassembled WGS sequence"/>
</dbReference>
<feature type="domain" description="AB hydrolase-1" evidence="1">
    <location>
        <begin position="9"/>
        <end position="243"/>
    </location>
</feature>
<accession>A0A8K0WJV4</accession>
<dbReference type="PANTHER" id="PTHR37017:SF13">
    <property type="entry name" value="AB HYDROLASE-1 DOMAIN-CONTAINING PROTEIN"/>
    <property type="match status" value="1"/>
</dbReference>
<sequence>MATSQKPAIIIVHGAWHRPVHYLGLVNALKARGYEVNVPALATAGWQPSVSNASIVDDAAVIQKALGQYTAIGREVILICHSYGGIPSTMAAVGNTISDRLAAGHGGGIKGVIYIAAFAVPARGMSLVNIAGMASLNEHPDWWSHKGPLAFLEPDACGRLYSGIGEDVSRICMDSTVPHSLAAFVDPCTNSGQEIAAPQVFIGCRDDLIMPFEGQKAMAAAVGARFIDIDSGHSPFLENERISDVVGIVEEIA</sequence>
<comment type="caution">
    <text evidence="2">The sequence shown here is derived from an EMBL/GenBank/DDBJ whole genome shotgun (WGS) entry which is preliminary data.</text>
</comment>
<dbReference type="InterPro" id="IPR052897">
    <property type="entry name" value="Sec-Metab_Biosynth_Hydrolase"/>
</dbReference>
<dbReference type="Pfam" id="PF12697">
    <property type="entry name" value="Abhydrolase_6"/>
    <property type="match status" value="1"/>
</dbReference>
<name>A0A8K0WJV4_9HYPO</name>
<organism evidence="2 3">
    <name type="scientific">Stachybotrys elegans</name>
    <dbReference type="NCBI Taxonomy" id="80388"/>
    <lineage>
        <taxon>Eukaryota</taxon>
        <taxon>Fungi</taxon>
        <taxon>Dikarya</taxon>
        <taxon>Ascomycota</taxon>
        <taxon>Pezizomycotina</taxon>
        <taxon>Sordariomycetes</taxon>
        <taxon>Hypocreomycetidae</taxon>
        <taxon>Hypocreales</taxon>
        <taxon>Stachybotryaceae</taxon>
        <taxon>Stachybotrys</taxon>
    </lineage>
</organism>
<protein>
    <submittedName>
        <fullName evidence="2">Alpha/beta hydrolase fold-1</fullName>
    </submittedName>
</protein>
<evidence type="ECO:0000313" key="2">
    <source>
        <dbReference type="EMBL" id="KAH7304785.1"/>
    </source>
</evidence>
<dbReference type="Gene3D" id="3.40.50.1820">
    <property type="entry name" value="alpha/beta hydrolase"/>
    <property type="match status" value="1"/>
</dbReference>
<dbReference type="EMBL" id="JAGPNK010000021">
    <property type="protein sequence ID" value="KAH7304785.1"/>
    <property type="molecule type" value="Genomic_DNA"/>
</dbReference>
<reference evidence="2" key="1">
    <citation type="journal article" date="2021" name="Nat. Commun.">
        <title>Genetic determinants of endophytism in the Arabidopsis root mycobiome.</title>
        <authorList>
            <person name="Mesny F."/>
            <person name="Miyauchi S."/>
            <person name="Thiergart T."/>
            <person name="Pickel B."/>
            <person name="Atanasova L."/>
            <person name="Karlsson M."/>
            <person name="Huettel B."/>
            <person name="Barry K.W."/>
            <person name="Haridas S."/>
            <person name="Chen C."/>
            <person name="Bauer D."/>
            <person name="Andreopoulos W."/>
            <person name="Pangilinan J."/>
            <person name="LaButti K."/>
            <person name="Riley R."/>
            <person name="Lipzen A."/>
            <person name="Clum A."/>
            <person name="Drula E."/>
            <person name="Henrissat B."/>
            <person name="Kohler A."/>
            <person name="Grigoriev I.V."/>
            <person name="Martin F.M."/>
            <person name="Hacquard S."/>
        </authorList>
    </citation>
    <scope>NUCLEOTIDE SEQUENCE</scope>
    <source>
        <strain evidence="2">MPI-CAGE-CH-0235</strain>
    </source>
</reference>
<dbReference type="GO" id="GO:0016787">
    <property type="term" value="F:hydrolase activity"/>
    <property type="evidence" value="ECO:0007669"/>
    <property type="project" value="UniProtKB-KW"/>
</dbReference>
<dbReference type="SUPFAM" id="SSF53474">
    <property type="entry name" value="alpha/beta-Hydrolases"/>
    <property type="match status" value="1"/>
</dbReference>
<evidence type="ECO:0000313" key="3">
    <source>
        <dbReference type="Proteomes" id="UP000813444"/>
    </source>
</evidence>
<evidence type="ECO:0000259" key="1">
    <source>
        <dbReference type="Pfam" id="PF12697"/>
    </source>
</evidence>
<dbReference type="OrthoDB" id="1263307at2759"/>
<gene>
    <name evidence="2" type="ORF">B0I35DRAFT_516725</name>
</gene>
<dbReference type="AlphaFoldDB" id="A0A8K0WJV4"/>
<keyword evidence="2" id="KW-0378">Hydrolase</keyword>
<dbReference type="InterPro" id="IPR029058">
    <property type="entry name" value="AB_hydrolase_fold"/>
</dbReference>
<proteinExistence type="predicted"/>
<keyword evidence="3" id="KW-1185">Reference proteome</keyword>